<keyword evidence="2" id="KW-1133">Transmembrane helix</keyword>
<name>A0A0C1LC63_9BACT</name>
<evidence type="ECO:0000259" key="3">
    <source>
        <dbReference type="Pfam" id="PF13568"/>
    </source>
</evidence>
<evidence type="ECO:0000313" key="5">
    <source>
        <dbReference type="Proteomes" id="UP000031408"/>
    </source>
</evidence>
<keyword evidence="5" id="KW-1185">Reference proteome</keyword>
<evidence type="ECO:0000256" key="2">
    <source>
        <dbReference type="SAM" id="Phobius"/>
    </source>
</evidence>
<evidence type="ECO:0000313" key="4">
    <source>
        <dbReference type="EMBL" id="KIC93083.1"/>
    </source>
</evidence>
<proteinExistence type="predicted"/>
<accession>A0A0C1LC63</accession>
<feature type="domain" description="Outer membrane protein beta-barrel" evidence="3">
    <location>
        <begin position="309"/>
        <end position="455"/>
    </location>
</feature>
<feature type="transmembrane region" description="Helical" evidence="2">
    <location>
        <begin position="42"/>
        <end position="61"/>
    </location>
</feature>
<gene>
    <name evidence="4" type="ORF">OI18_19295</name>
</gene>
<dbReference type="RefSeq" id="WP_039142815.1">
    <property type="nucleotide sequence ID" value="NZ_JSVC01000023.1"/>
</dbReference>
<comment type="caution">
    <text evidence="4">The sequence shown here is derived from an EMBL/GenBank/DDBJ whole genome shotgun (WGS) entry which is preliminary data.</text>
</comment>
<organism evidence="4 5">
    <name type="scientific">Flavihumibacter solisilvae</name>
    <dbReference type="NCBI Taxonomy" id="1349421"/>
    <lineage>
        <taxon>Bacteria</taxon>
        <taxon>Pseudomonadati</taxon>
        <taxon>Bacteroidota</taxon>
        <taxon>Chitinophagia</taxon>
        <taxon>Chitinophagales</taxon>
        <taxon>Chitinophagaceae</taxon>
        <taxon>Flavihumibacter</taxon>
    </lineage>
</organism>
<feature type="region of interest" description="Disordered" evidence="1">
    <location>
        <begin position="98"/>
        <end position="167"/>
    </location>
</feature>
<keyword evidence="2" id="KW-0812">Transmembrane</keyword>
<dbReference type="AlphaFoldDB" id="A0A0C1LC63"/>
<reference evidence="4 5" key="1">
    <citation type="submission" date="2014-11" db="EMBL/GenBank/DDBJ databases">
        <title>Genome sequence of Flavihumibacter solisilvae 3-3.</title>
        <authorList>
            <person name="Zhou G."/>
            <person name="Li M."/>
            <person name="Wang G."/>
        </authorList>
    </citation>
    <scope>NUCLEOTIDE SEQUENCE [LARGE SCALE GENOMIC DNA]</scope>
    <source>
        <strain evidence="4 5">3-3</strain>
    </source>
</reference>
<dbReference type="Proteomes" id="UP000031408">
    <property type="component" value="Unassembled WGS sequence"/>
</dbReference>
<dbReference type="InterPro" id="IPR025665">
    <property type="entry name" value="Beta-barrel_OMP_2"/>
</dbReference>
<protein>
    <recommendedName>
        <fullName evidence="3">Outer membrane protein beta-barrel domain-containing protein</fullName>
    </recommendedName>
</protein>
<dbReference type="OrthoDB" id="671870at2"/>
<dbReference type="Pfam" id="PF13568">
    <property type="entry name" value="OMP_b-brl_2"/>
    <property type="match status" value="1"/>
</dbReference>
<evidence type="ECO:0000256" key="1">
    <source>
        <dbReference type="SAM" id="MobiDB-lite"/>
    </source>
</evidence>
<sequence>MPGRDFEKAMQEKAQQLRLDPSPAVWQGVAEQLKQRRRKRGVAWLLLAAAIISGIAVVWLAPENMIHSRDQQNTIAAGKEKQNQTSPNKLPIEANSTLTDKKDSQTEQPATPENNLNNDAVTSAPAPASSLPKQGFADNKSADNKSSVNKASANKPAATKPVVTRAAGKKVTVDELTAVTAEVASLKAAGKQAAGKNVPVIASDSYSDAAVAVAPGAAQRGIDPADINGIDPFHRQIAVLRPEANTGDRQIKAGIVKLDPARKKGWYPSLHLVLGASSLQEDVLKQYNTFANEYQNTTMIPTGLAAPQRRPSDVKTGPAFAVGMNINRYFGSKISVGAGFHYVYMSNRIEIGSPVDSAYYDNRQQQMVTRTAYNGSGNNGESFHNRYHLLQVPVEFNWNIDRKEKISWNAGVAIGYLVGSDAMQYNKQAGVYYRDNDALRKWQAGIFSGVQYNFREVKGIRYSAGPFIQYQLTSLEVEHTNKHQLLVGIGGRMHLKKIR</sequence>
<feature type="compositionally biased region" description="Polar residues" evidence="1">
    <location>
        <begin position="106"/>
        <end position="121"/>
    </location>
</feature>
<keyword evidence="2" id="KW-0472">Membrane</keyword>
<dbReference type="EMBL" id="JSVC01000023">
    <property type="protein sequence ID" value="KIC93083.1"/>
    <property type="molecule type" value="Genomic_DNA"/>
</dbReference>